<protein>
    <submittedName>
        <fullName evidence="1">Uncharacterized protein</fullName>
    </submittedName>
</protein>
<sequence>MPTATVRRMTELQDRLPVPRLVSEDLQTAELMCFRRSPDPFLALHGWTRATAEDIDAIDWVEFDYWEVNPIDLPLLTQVRESNDRAYKALEKLVQQFRASINRRWGDQARCLVPIGDTGQLWLALDKGWILLLTAIVDFTDPPWPAMHIVRCFLPDDRWYARWKMTDNSLWPPRPDEDDAVG</sequence>
<proteinExistence type="predicted"/>
<dbReference type="Proteomes" id="UP000730482">
    <property type="component" value="Unassembled WGS sequence"/>
</dbReference>
<dbReference type="RefSeq" id="WP_212007831.1">
    <property type="nucleotide sequence ID" value="NZ_JAAFYZ010000010.1"/>
</dbReference>
<accession>A0ABS5KJH8</accession>
<keyword evidence="2" id="KW-1185">Reference proteome</keyword>
<comment type="caution">
    <text evidence="1">The sequence shown here is derived from an EMBL/GenBank/DDBJ whole genome shotgun (WGS) entry which is preliminary data.</text>
</comment>
<dbReference type="EMBL" id="JAAFYZ010000010">
    <property type="protein sequence ID" value="MBS2546180.1"/>
    <property type="molecule type" value="Genomic_DNA"/>
</dbReference>
<name>A0ABS5KJH8_9ACTN</name>
<organism evidence="1 2">
    <name type="scientific">Catenulispora pinistramenti</name>
    <dbReference type="NCBI Taxonomy" id="2705254"/>
    <lineage>
        <taxon>Bacteria</taxon>
        <taxon>Bacillati</taxon>
        <taxon>Actinomycetota</taxon>
        <taxon>Actinomycetes</taxon>
        <taxon>Catenulisporales</taxon>
        <taxon>Catenulisporaceae</taxon>
        <taxon>Catenulispora</taxon>
    </lineage>
</organism>
<reference evidence="1 2" key="1">
    <citation type="submission" date="2020-02" db="EMBL/GenBank/DDBJ databases">
        <title>Acidophilic actinobacteria isolated from forest soil.</title>
        <authorList>
            <person name="Golinska P."/>
        </authorList>
    </citation>
    <scope>NUCLEOTIDE SEQUENCE [LARGE SCALE GENOMIC DNA]</scope>
    <source>
        <strain evidence="1 2">NL8</strain>
    </source>
</reference>
<gene>
    <name evidence="1" type="ORF">KGQ19_04795</name>
</gene>
<evidence type="ECO:0000313" key="2">
    <source>
        <dbReference type="Proteomes" id="UP000730482"/>
    </source>
</evidence>
<evidence type="ECO:0000313" key="1">
    <source>
        <dbReference type="EMBL" id="MBS2546180.1"/>
    </source>
</evidence>